<dbReference type="InterPro" id="IPR051842">
    <property type="entry name" value="uS12_prolyl_hydroxylase"/>
</dbReference>
<name>A0ABT0NA38_9GAMM</name>
<dbReference type="Pfam" id="PF13661">
    <property type="entry name" value="2OG-FeII_Oxy_4"/>
    <property type="match status" value="1"/>
</dbReference>
<keyword evidence="6" id="KW-1185">Reference proteome</keyword>
<dbReference type="RefSeq" id="WP_249249863.1">
    <property type="nucleotide sequence ID" value="NZ_JAKIKT010000006.1"/>
</dbReference>
<organism evidence="5 6">
    <name type="scientific">Shewanella corallii</name>
    <dbReference type="NCBI Taxonomy" id="560080"/>
    <lineage>
        <taxon>Bacteria</taxon>
        <taxon>Pseudomonadati</taxon>
        <taxon>Pseudomonadota</taxon>
        <taxon>Gammaproteobacteria</taxon>
        <taxon>Alteromonadales</taxon>
        <taxon>Shewanellaceae</taxon>
        <taxon>Shewanella</taxon>
    </lineage>
</organism>
<dbReference type="PANTHER" id="PTHR12117:SF0">
    <property type="entry name" value="PROLYL 3-HYDROXYLASE OGFOD1"/>
    <property type="match status" value="1"/>
</dbReference>
<evidence type="ECO:0000256" key="2">
    <source>
        <dbReference type="ARBA" id="ARBA00022964"/>
    </source>
</evidence>
<dbReference type="Gene3D" id="2.60.120.620">
    <property type="entry name" value="q2cbj1_9rhob like domain"/>
    <property type="match status" value="1"/>
</dbReference>
<comment type="cofactor">
    <cofactor evidence="1">
        <name>L-ascorbate</name>
        <dbReference type="ChEBI" id="CHEBI:38290"/>
    </cofactor>
</comment>
<dbReference type="SMART" id="SM00702">
    <property type="entry name" value="P4Hc"/>
    <property type="match status" value="1"/>
</dbReference>
<accession>A0ABT0NA38</accession>
<feature type="domain" description="Prolyl 4-hydroxylase alpha subunit" evidence="4">
    <location>
        <begin position="60"/>
        <end position="232"/>
    </location>
</feature>
<evidence type="ECO:0000313" key="5">
    <source>
        <dbReference type="EMBL" id="MCL2915288.1"/>
    </source>
</evidence>
<sequence>MLELDIGSRLAELRSEYQVDNRVNISNVWKNNGAETLLDALSNQTEFDHALHANGSSIRLTDSQLKGMSNQERQQMHQSMMNHAAQGVGFLYNSHLLGRQYSKPTPQLIKQAHTLLNTAEVLNTIKELTGHQDIIYASAQATRYLPGHFLTRHNDVYEQEGRRVAFVMGFTPRWHPDWGGLLHFYKQDGSLTDTWVPRFNNMVLFDVKHPHSVSYVSPFAQGARYSITGWFRAIKP</sequence>
<keyword evidence="3" id="KW-0560">Oxidoreductase</keyword>
<evidence type="ECO:0000256" key="3">
    <source>
        <dbReference type="ARBA" id="ARBA00023002"/>
    </source>
</evidence>
<evidence type="ECO:0000256" key="1">
    <source>
        <dbReference type="ARBA" id="ARBA00001961"/>
    </source>
</evidence>
<dbReference type="PANTHER" id="PTHR12117">
    <property type="entry name" value="HISTONE ACETYLTRANSFERASE COMPLEX"/>
    <property type="match status" value="1"/>
</dbReference>
<gene>
    <name evidence="5" type="ORF">L2725_16120</name>
</gene>
<dbReference type="InterPro" id="IPR006620">
    <property type="entry name" value="Pro_4_hyd_alph"/>
</dbReference>
<comment type="caution">
    <text evidence="5">The sequence shown here is derived from an EMBL/GenBank/DDBJ whole genome shotgun (WGS) entry which is preliminary data.</text>
</comment>
<evidence type="ECO:0000259" key="4">
    <source>
        <dbReference type="SMART" id="SM00702"/>
    </source>
</evidence>
<dbReference type="InterPro" id="IPR039558">
    <property type="entry name" value="TPA1/OFD1_N"/>
</dbReference>
<reference evidence="5 6" key="1">
    <citation type="submission" date="2022-01" db="EMBL/GenBank/DDBJ databases">
        <title>Whole genome-based taxonomy of the Shewanellaceae.</title>
        <authorList>
            <person name="Martin-Rodriguez A.J."/>
        </authorList>
    </citation>
    <scope>NUCLEOTIDE SEQUENCE [LARGE SCALE GENOMIC DNA]</scope>
    <source>
        <strain evidence="5 6">DSM 21332</strain>
    </source>
</reference>
<keyword evidence="2" id="KW-0223">Dioxygenase</keyword>
<dbReference type="Proteomes" id="UP001202831">
    <property type="component" value="Unassembled WGS sequence"/>
</dbReference>
<dbReference type="EMBL" id="JAKIKT010000006">
    <property type="protein sequence ID" value="MCL2915288.1"/>
    <property type="molecule type" value="Genomic_DNA"/>
</dbReference>
<protein>
    <submittedName>
        <fullName evidence="5">2OG-Fe(II) oxygenase</fullName>
    </submittedName>
</protein>
<evidence type="ECO:0000313" key="6">
    <source>
        <dbReference type="Proteomes" id="UP001202831"/>
    </source>
</evidence>
<proteinExistence type="predicted"/>